<evidence type="ECO:0000256" key="4">
    <source>
        <dbReference type="ARBA" id="ARBA00022989"/>
    </source>
</evidence>
<comment type="subcellular location">
    <subcellularLocation>
        <location evidence="1">Membrane</location>
        <topology evidence="1">Multi-pass membrane protein</topology>
    </subcellularLocation>
</comment>
<dbReference type="Proteomes" id="UP000824998">
    <property type="component" value="Unassembled WGS sequence"/>
</dbReference>
<dbReference type="OrthoDB" id="4829at2759"/>
<evidence type="ECO:0000256" key="7">
    <source>
        <dbReference type="SAM" id="MobiDB-lite"/>
    </source>
</evidence>
<feature type="compositionally biased region" description="Polar residues" evidence="7">
    <location>
        <begin position="301"/>
        <end position="315"/>
    </location>
</feature>
<feature type="transmembrane region" description="Helical" evidence="8">
    <location>
        <begin position="104"/>
        <end position="129"/>
    </location>
</feature>
<keyword evidence="3 8" id="KW-0812">Transmembrane</keyword>
<accession>A0A9P7Y921</accession>
<evidence type="ECO:0000313" key="9">
    <source>
        <dbReference type="EMBL" id="KAG9229087.1"/>
    </source>
</evidence>
<proteinExistence type="inferred from homology"/>
<dbReference type="PANTHER" id="PTHR30520">
    <property type="entry name" value="FORMATE TRANSPORTER-RELATED"/>
    <property type="match status" value="1"/>
</dbReference>
<evidence type="ECO:0000256" key="6">
    <source>
        <dbReference type="ARBA" id="ARBA00049660"/>
    </source>
</evidence>
<feature type="transmembrane region" description="Helical" evidence="8">
    <location>
        <begin position="243"/>
        <end position="263"/>
    </location>
</feature>
<evidence type="ECO:0000256" key="1">
    <source>
        <dbReference type="ARBA" id="ARBA00004141"/>
    </source>
</evidence>
<feature type="transmembrane region" description="Helical" evidence="8">
    <location>
        <begin position="195"/>
        <end position="223"/>
    </location>
</feature>
<evidence type="ECO:0000256" key="3">
    <source>
        <dbReference type="ARBA" id="ARBA00022692"/>
    </source>
</evidence>
<name>A0A9P7Y921_9HELO</name>
<keyword evidence="5 8" id="KW-0472">Membrane</keyword>
<feature type="transmembrane region" description="Helical" evidence="8">
    <location>
        <begin position="28"/>
        <end position="49"/>
    </location>
</feature>
<keyword evidence="10" id="KW-1185">Reference proteome</keyword>
<dbReference type="PANTHER" id="PTHR30520:SF6">
    <property type="entry name" value="FORMATE_NITRATE FAMILY TRANSPORTER (EUROFUNG)"/>
    <property type="match status" value="1"/>
</dbReference>
<comment type="similarity">
    <text evidence="6">Belongs to the FNT transporter (TC 1.A.16) family.</text>
</comment>
<feature type="region of interest" description="Disordered" evidence="7">
    <location>
        <begin position="301"/>
        <end position="320"/>
    </location>
</feature>
<dbReference type="InterPro" id="IPR024002">
    <property type="entry name" value="For/NO2_transpt_CS"/>
</dbReference>
<evidence type="ECO:0000256" key="8">
    <source>
        <dbReference type="SAM" id="Phobius"/>
    </source>
</evidence>
<gene>
    <name evidence="9" type="ORF">BJ875DRAFT_388102</name>
</gene>
<feature type="transmembrane region" description="Helical" evidence="8">
    <location>
        <begin position="69"/>
        <end position="92"/>
    </location>
</feature>
<dbReference type="GO" id="GO:0005886">
    <property type="term" value="C:plasma membrane"/>
    <property type="evidence" value="ECO:0007669"/>
    <property type="project" value="TreeGrafter"/>
</dbReference>
<keyword evidence="2" id="KW-0813">Transport</keyword>
<comment type="caution">
    <text evidence="9">The sequence shown here is derived from an EMBL/GenBank/DDBJ whole genome shotgun (WGS) entry which is preliminary data.</text>
</comment>
<dbReference type="Gene3D" id="1.20.1080.10">
    <property type="entry name" value="Glycerol uptake facilitator protein"/>
    <property type="match status" value="1"/>
</dbReference>
<dbReference type="GO" id="GO:0015707">
    <property type="term" value="P:nitrite transport"/>
    <property type="evidence" value="ECO:0007669"/>
    <property type="project" value="TreeGrafter"/>
</dbReference>
<evidence type="ECO:0000256" key="5">
    <source>
        <dbReference type="ARBA" id="ARBA00023136"/>
    </source>
</evidence>
<dbReference type="GO" id="GO:0015513">
    <property type="term" value="F:high-affinity secondary active nitrite transmembrane transporter activity"/>
    <property type="evidence" value="ECO:0007669"/>
    <property type="project" value="TreeGrafter"/>
</dbReference>
<evidence type="ECO:0000256" key="2">
    <source>
        <dbReference type="ARBA" id="ARBA00022448"/>
    </source>
</evidence>
<dbReference type="PROSITE" id="PS01005">
    <property type="entry name" value="FORMATE_NITRITE_TP_1"/>
    <property type="match status" value="1"/>
</dbReference>
<keyword evidence="4 8" id="KW-1133">Transmembrane helix</keyword>
<dbReference type="EMBL" id="MU251817">
    <property type="protein sequence ID" value="KAG9229087.1"/>
    <property type="molecule type" value="Genomic_DNA"/>
</dbReference>
<protein>
    <submittedName>
        <fullName evidence="9">Formate/nitrite transporter-domain-containing protein</fullName>
    </submittedName>
</protein>
<feature type="transmembrane region" description="Helical" evidence="8">
    <location>
        <begin position="164"/>
        <end position="183"/>
    </location>
</feature>
<sequence length="357" mass="38771">MDAFTPAQTTELISRIGARKARMRVDKIFINSFLGGALLSFGCALSLSTSSSPWFQTNAPGLIRTISAMVFPIGLIMVVLTGADLFTSYCMYSTVSLLHRRISLLNLLKTWGISLMGNLIGALFVMGLLTGCKIDGGIFDQGAFRDQALANAKIRAVVPRWHQIFLKGILCNWLVCLAVFLSISSREVFSKILSIWFPVMCFVGLGTDHVVANMFFIPLAIFLEAPAPLSTSYYIWKSMLPSLLGNAIGGGVFVGGAYWHLFLSGGQEVEIHFDGVGGDGKRESEVMYTCNSLRQKSSVASEATRCDNQSENGSSKAVEDGAKLELPSSCQCGLSRLGEDLDAIQFRRSGDRVESKA</sequence>
<dbReference type="Pfam" id="PF01226">
    <property type="entry name" value="Form_Nir_trans"/>
    <property type="match status" value="1"/>
</dbReference>
<dbReference type="InterPro" id="IPR023271">
    <property type="entry name" value="Aquaporin-like"/>
</dbReference>
<dbReference type="FunFam" id="1.20.1080.10:FF:000011">
    <property type="entry name" value="Formate family transporter"/>
    <property type="match status" value="1"/>
</dbReference>
<organism evidence="9 10">
    <name type="scientific">Amylocarpus encephaloides</name>
    <dbReference type="NCBI Taxonomy" id="45428"/>
    <lineage>
        <taxon>Eukaryota</taxon>
        <taxon>Fungi</taxon>
        <taxon>Dikarya</taxon>
        <taxon>Ascomycota</taxon>
        <taxon>Pezizomycotina</taxon>
        <taxon>Leotiomycetes</taxon>
        <taxon>Helotiales</taxon>
        <taxon>Helotiales incertae sedis</taxon>
        <taxon>Amylocarpus</taxon>
    </lineage>
</organism>
<dbReference type="InterPro" id="IPR000292">
    <property type="entry name" value="For/NO2_transpt"/>
</dbReference>
<dbReference type="AlphaFoldDB" id="A0A9P7Y921"/>
<reference evidence="9" key="1">
    <citation type="journal article" date="2021" name="IMA Fungus">
        <title>Genomic characterization of three marine fungi, including Emericellopsis atlantica sp. nov. with signatures of a generalist lifestyle and marine biomass degradation.</title>
        <authorList>
            <person name="Hagestad O.C."/>
            <person name="Hou L."/>
            <person name="Andersen J.H."/>
            <person name="Hansen E.H."/>
            <person name="Altermark B."/>
            <person name="Li C."/>
            <person name="Kuhnert E."/>
            <person name="Cox R.J."/>
            <person name="Crous P.W."/>
            <person name="Spatafora J.W."/>
            <person name="Lail K."/>
            <person name="Amirebrahimi M."/>
            <person name="Lipzen A."/>
            <person name="Pangilinan J."/>
            <person name="Andreopoulos W."/>
            <person name="Hayes R.D."/>
            <person name="Ng V."/>
            <person name="Grigoriev I.V."/>
            <person name="Jackson S.A."/>
            <person name="Sutton T.D.S."/>
            <person name="Dobson A.D.W."/>
            <person name="Rama T."/>
        </authorList>
    </citation>
    <scope>NUCLEOTIDE SEQUENCE</scope>
    <source>
        <strain evidence="9">TRa018bII</strain>
    </source>
</reference>
<dbReference type="PROSITE" id="PS01006">
    <property type="entry name" value="FORMATE_NITRITE_TP_2"/>
    <property type="match status" value="1"/>
</dbReference>
<evidence type="ECO:0000313" key="10">
    <source>
        <dbReference type="Proteomes" id="UP000824998"/>
    </source>
</evidence>